<evidence type="ECO:0000256" key="1">
    <source>
        <dbReference type="SAM" id="MobiDB-lite"/>
    </source>
</evidence>
<evidence type="ECO:0000313" key="4">
    <source>
        <dbReference type="Proteomes" id="UP001470230"/>
    </source>
</evidence>
<feature type="compositionally biased region" description="Basic and acidic residues" evidence="1">
    <location>
        <begin position="381"/>
        <end position="391"/>
    </location>
</feature>
<feature type="compositionally biased region" description="Basic residues" evidence="1">
    <location>
        <begin position="469"/>
        <end position="481"/>
    </location>
</feature>
<dbReference type="Gene3D" id="3.10.20.90">
    <property type="entry name" value="Phosphatidylinositol 3-kinase Catalytic Subunit, Chain A, domain 1"/>
    <property type="match status" value="1"/>
</dbReference>
<evidence type="ECO:0000259" key="2">
    <source>
        <dbReference type="PROSITE" id="PS50053"/>
    </source>
</evidence>
<feature type="compositionally biased region" description="Low complexity" evidence="1">
    <location>
        <begin position="497"/>
        <end position="508"/>
    </location>
</feature>
<comment type="caution">
    <text evidence="3">The sequence shown here is derived from an EMBL/GenBank/DDBJ whole genome shotgun (WGS) entry which is preliminary data.</text>
</comment>
<organism evidence="3 4">
    <name type="scientific">Tritrichomonas musculus</name>
    <dbReference type="NCBI Taxonomy" id="1915356"/>
    <lineage>
        <taxon>Eukaryota</taxon>
        <taxon>Metamonada</taxon>
        <taxon>Parabasalia</taxon>
        <taxon>Tritrichomonadida</taxon>
        <taxon>Tritrichomonadidae</taxon>
        <taxon>Tritrichomonas</taxon>
    </lineage>
</organism>
<feature type="compositionally biased region" description="Basic and acidic residues" evidence="1">
    <location>
        <begin position="482"/>
        <end position="496"/>
    </location>
</feature>
<proteinExistence type="predicted"/>
<dbReference type="Pfam" id="PF00240">
    <property type="entry name" value="ubiquitin"/>
    <property type="match status" value="1"/>
</dbReference>
<protein>
    <recommendedName>
        <fullName evidence="2">Ubiquitin-like domain-containing protein</fullName>
    </recommendedName>
</protein>
<feature type="region of interest" description="Disordered" evidence="1">
    <location>
        <begin position="299"/>
        <end position="334"/>
    </location>
</feature>
<reference evidence="3 4" key="1">
    <citation type="submission" date="2024-04" db="EMBL/GenBank/DDBJ databases">
        <title>Tritrichomonas musculus Genome.</title>
        <authorList>
            <person name="Alves-Ferreira E."/>
            <person name="Grigg M."/>
            <person name="Lorenzi H."/>
            <person name="Galac M."/>
        </authorList>
    </citation>
    <scope>NUCLEOTIDE SEQUENCE [LARGE SCALE GENOMIC DNA]</scope>
    <source>
        <strain evidence="3 4">EAF2021</strain>
    </source>
</reference>
<sequence length="558" mass="63539">MNEPSEINIRIQSLGFGDYDVFKVSPYANVEDVKKMACQKNDFPLTTIRLLYKGKSLISSSSIHDYGISENDILYAVPASRIPPQFLPISFNITIQSSQPQVYHYRPDTRDFDRQINSMRSKVAEIQEACSSALLRISLTQHLLTRNDNPRSVKIPRAVIPIPTLLSNRNIPDQETTNSTTEITAPTPTMNTVDLSLLSDEDKLKRYKHDCRIVQGKLLEAIRAITTNVTSLKQYKVMENHGELGATFTRDGSYPEPPVLTRALLINNVTSGLGELFGAPGSNLVPHTRFHFPDEPNEINSNSNLNENDHTNCEDHNSNTNSINHSENDDNIISPTSDQIFPPVPPPIPSEVTNATIQQARSHISLRPENQIKKNQTNTHEFDDIFDDHPNRRNHQTFPPHFFDDNFSNSNSDNSSSSDDNDNFPNFDNNNFNNNNNDDNSQSSTQNSIFHRGRRGLTPHNHSNFHNFLHSHLHHSKKKHSLKESKRNQDNNKTDNDNSINNNEIGENNNLESINEIFSQEEINQLNNDQRMIQEAFENEEIPSLNSEYYRTRVIDGY</sequence>
<keyword evidence="4" id="KW-1185">Reference proteome</keyword>
<dbReference type="SMART" id="SM00213">
    <property type="entry name" value="UBQ"/>
    <property type="match status" value="1"/>
</dbReference>
<dbReference type="PROSITE" id="PS50053">
    <property type="entry name" value="UBIQUITIN_2"/>
    <property type="match status" value="1"/>
</dbReference>
<dbReference type="EMBL" id="JAPFFF010000021">
    <property type="protein sequence ID" value="KAK8853756.1"/>
    <property type="molecule type" value="Genomic_DNA"/>
</dbReference>
<feature type="compositionally biased region" description="Polar residues" evidence="1">
    <location>
        <begin position="318"/>
        <end position="334"/>
    </location>
</feature>
<feature type="region of interest" description="Disordered" evidence="1">
    <location>
        <begin position="381"/>
        <end position="508"/>
    </location>
</feature>
<feature type="domain" description="Ubiquitin-like" evidence="2">
    <location>
        <begin position="7"/>
        <end position="77"/>
    </location>
</feature>
<dbReference type="InterPro" id="IPR000626">
    <property type="entry name" value="Ubiquitin-like_dom"/>
</dbReference>
<evidence type="ECO:0000313" key="3">
    <source>
        <dbReference type="EMBL" id="KAK8853756.1"/>
    </source>
</evidence>
<dbReference type="InterPro" id="IPR029071">
    <property type="entry name" value="Ubiquitin-like_domsf"/>
</dbReference>
<dbReference type="Proteomes" id="UP001470230">
    <property type="component" value="Unassembled WGS sequence"/>
</dbReference>
<accession>A0ABR2HXL3</accession>
<feature type="compositionally biased region" description="Low complexity" evidence="1">
    <location>
        <begin position="405"/>
        <end position="444"/>
    </location>
</feature>
<dbReference type="SUPFAM" id="SSF54236">
    <property type="entry name" value="Ubiquitin-like"/>
    <property type="match status" value="1"/>
</dbReference>
<name>A0ABR2HXL3_9EUKA</name>
<feature type="compositionally biased region" description="Basic and acidic residues" evidence="1">
    <location>
        <begin position="307"/>
        <end position="317"/>
    </location>
</feature>
<gene>
    <name evidence="3" type="ORF">M9Y10_016299</name>
</gene>